<reference evidence="4" key="1">
    <citation type="journal article" date="2012" name="Exp. Parasitol.">
        <title>Analysis of a calcium-binding EF-hand protein family in Fasciola gigantica.</title>
        <authorList>
            <person name="Subpipattana P."/>
            <person name="Grams R."/>
            <person name="Vichasri-Grams S."/>
        </authorList>
    </citation>
    <scope>NUCLEOTIDE SEQUENCE</scope>
</reference>
<dbReference type="GO" id="GO:0007017">
    <property type="term" value="P:microtubule-based process"/>
    <property type="evidence" value="ECO:0007669"/>
    <property type="project" value="InterPro"/>
</dbReference>
<evidence type="ECO:0000313" key="4">
    <source>
        <dbReference type="EMBL" id="AEX92828.1"/>
    </source>
</evidence>
<dbReference type="CDD" id="cd00051">
    <property type="entry name" value="EFh"/>
    <property type="match status" value="1"/>
</dbReference>
<evidence type="ECO:0000256" key="1">
    <source>
        <dbReference type="ARBA" id="ARBA00022837"/>
    </source>
</evidence>
<evidence type="ECO:0000259" key="3">
    <source>
        <dbReference type="PROSITE" id="PS50222"/>
    </source>
</evidence>
<dbReference type="AlphaFoldDB" id="H2DH27"/>
<dbReference type="Gene3D" id="1.10.238.10">
    <property type="entry name" value="EF-hand"/>
    <property type="match status" value="1"/>
</dbReference>
<feature type="coiled-coil region" evidence="2">
    <location>
        <begin position="86"/>
        <end position="113"/>
    </location>
</feature>
<dbReference type="SMART" id="SM00054">
    <property type="entry name" value="EFh"/>
    <property type="match status" value="2"/>
</dbReference>
<dbReference type="InterPro" id="IPR002048">
    <property type="entry name" value="EF_hand_dom"/>
</dbReference>
<dbReference type="CDD" id="cd21454">
    <property type="entry name" value="DLC-like_TAL"/>
    <property type="match status" value="1"/>
</dbReference>
<dbReference type="InterPro" id="IPR018247">
    <property type="entry name" value="EF_Hand_1_Ca_BS"/>
</dbReference>
<dbReference type="GO" id="GO:0005509">
    <property type="term" value="F:calcium ion binding"/>
    <property type="evidence" value="ECO:0007669"/>
    <property type="project" value="InterPro"/>
</dbReference>
<proteinExistence type="evidence at transcript level"/>
<dbReference type="PROSITE" id="PS00018">
    <property type="entry name" value="EF_HAND_1"/>
    <property type="match status" value="1"/>
</dbReference>
<dbReference type="Pfam" id="PF01221">
    <property type="entry name" value="Dynein_light"/>
    <property type="match status" value="1"/>
</dbReference>
<protein>
    <submittedName>
        <fullName evidence="4">Tegumental calcium-binding EF-hand protein 3</fullName>
    </submittedName>
</protein>
<dbReference type="SMART" id="SM01375">
    <property type="entry name" value="Dynein_light"/>
    <property type="match status" value="1"/>
</dbReference>
<dbReference type="InterPro" id="IPR011992">
    <property type="entry name" value="EF-hand-dom_pair"/>
</dbReference>
<keyword evidence="2" id="KW-0175">Coiled coil</keyword>
<dbReference type="Gene3D" id="3.30.740.10">
    <property type="entry name" value="Protein Inhibitor Of Neuronal Nitric Oxide Synthase"/>
    <property type="match status" value="1"/>
</dbReference>
<evidence type="ECO:0000256" key="2">
    <source>
        <dbReference type="SAM" id="Coils"/>
    </source>
</evidence>
<gene>
    <name evidence="4" type="primary">CaBP3</name>
</gene>
<feature type="domain" description="EF-hand" evidence="3">
    <location>
        <begin position="60"/>
        <end position="95"/>
    </location>
</feature>
<dbReference type="EMBL" id="JN604669">
    <property type="protein sequence ID" value="AEX92828.1"/>
    <property type="molecule type" value="mRNA"/>
</dbReference>
<dbReference type="GO" id="GO:0030286">
    <property type="term" value="C:dynein complex"/>
    <property type="evidence" value="ECO:0007669"/>
    <property type="project" value="InterPro"/>
</dbReference>
<organism evidence="4">
    <name type="scientific">Fasciola gigantica</name>
    <name type="common">Giant liver fluke</name>
    <dbReference type="NCBI Taxonomy" id="46835"/>
    <lineage>
        <taxon>Eukaryota</taxon>
        <taxon>Metazoa</taxon>
        <taxon>Spiralia</taxon>
        <taxon>Lophotrochozoa</taxon>
        <taxon>Platyhelminthes</taxon>
        <taxon>Trematoda</taxon>
        <taxon>Digenea</taxon>
        <taxon>Plagiorchiida</taxon>
        <taxon>Echinostomata</taxon>
        <taxon>Echinostomatoidea</taxon>
        <taxon>Fasciolidae</taxon>
        <taxon>Fasciola</taxon>
    </lineage>
</organism>
<dbReference type="InterPro" id="IPR037177">
    <property type="entry name" value="DLC_sf"/>
</dbReference>
<dbReference type="Pfam" id="PF13499">
    <property type="entry name" value="EF-hand_7"/>
    <property type="match status" value="1"/>
</dbReference>
<dbReference type="InterPro" id="IPR001372">
    <property type="entry name" value="Dynein_light_chain_typ-1/2"/>
</dbReference>
<dbReference type="PROSITE" id="PS50222">
    <property type="entry name" value="EF_HAND_2"/>
    <property type="match status" value="1"/>
</dbReference>
<dbReference type="SUPFAM" id="SSF54648">
    <property type="entry name" value="DLC"/>
    <property type="match status" value="1"/>
</dbReference>
<dbReference type="SUPFAM" id="SSF47473">
    <property type="entry name" value="EF-hand"/>
    <property type="match status" value="1"/>
</dbReference>
<name>H2DH27_FASGI</name>
<sequence length="210" mass="24496">MATATRTSIKPKITFTKGQQEPTVLSNVEQMISLFLELDSNKDGSVTRDELVKFYESHKLNKSQIDEWMSRFDTDSDGKITLEEFSKALGLDLDDLKIEKVQLQNQRTSKKTEINVDGVEMLCTTMPVERQEVVVKKFKELLQSVSGNENRMNGVNDKLKAFLDEKYGRIWQCITLTGSYWMRFSHEPFMSIQFKYQDKYICIAWRTHRV</sequence>
<keyword evidence="1" id="KW-0106">Calcium</keyword>
<accession>H2DH27</accession>